<evidence type="ECO:0000313" key="4">
    <source>
        <dbReference type="Proteomes" id="UP000184546"/>
    </source>
</evidence>
<dbReference type="InterPro" id="IPR037365">
    <property type="entry name" value="Slowmo/Ups"/>
</dbReference>
<dbReference type="OrthoDB" id="341300at2759"/>
<dbReference type="RefSeq" id="XP_020051687.1">
    <property type="nucleotide sequence ID" value="XM_020200225.1"/>
</dbReference>
<sequence>MASASLEEDFQIISSLRYDPALRSLSTKKAADKCFHPSSTPYYLLPYHQARLRNAAKCFGWKEALSFLQKDLTQLSEYLDTYIFDKTRPWRIRIVIDRSGACTVEVNPTASIDPLNMLIPNREHTQSNLWSIYVDTGCINPSAFTRHKTTARDFYNAARVRAGIMSPLDQAEVLLVNPEGQVMEGSITTPYFRRRRPVSKGESLESDTEPDWVTPPLSSGGNAGTTRHYALAEGFCAEQIIEVADLIDGEECWLSNGVRGFIRGRIVLNRPDDGQKVIEQNGELIIPKTLLTVLELNKQSRPQPQRHPQPNSHNSHSHISIPSISRTYHIISQIKSTHQPVRPSLPQSIRLYASAAARMKFFENVSTYDYSFPAVSLAYFLRYPNPYSRHVLTTDVIDRYVDPDTKRLHTIRLHLKKSKVPSGILKLLPKGMGGSDSSGQSYILETTIVDVNEGWMRTESRNMEWTGILSVVEKQFYQRQPLEGALDRLQGLHLDAKLSEQTTVKTTVTFHSRFGQGKLLGRRQAEAGDQVVEVEDEAPKRGFFTSLSTAGIQRTIELIGLNRTRDAILKSKQGMNVVLERLRSGGIVGVLEGMRQDREAIVGPEGPWKRVWLRGNGEDDEH</sequence>
<feature type="region of interest" description="Disordered" evidence="1">
    <location>
        <begin position="196"/>
        <end position="220"/>
    </location>
</feature>
<organism evidence="3 4">
    <name type="scientific">Aspergillus aculeatus (strain ATCC 16872 / CBS 172.66 / WB 5094)</name>
    <dbReference type="NCBI Taxonomy" id="690307"/>
    <lineage>
        <taxon>Eukaryota</taxon>
        <taxon>Fungi</taxon>
        <taxon>Dikarya</taxon>
        <taxon>Ascomycota</taxon>
        <taxon>Pezizomycotina</taxon>
        <taxon>Eurotiomycetes</taxon>
        <taxon>Eurotiomycetidae</taxon>
        <taxon>Eurotiales</taxon>
        <taxon>Aspergillaceae</taxon>
        <taxon>Aspergillus</taxon>
        <taxon>Aspergillus subgen. Circumdati</taxon>
    </lineage>
</organism>
<dbReference type="OMA" id="IMKFFEN"/>
<name>A0A1L9WGX2_ASPA1</name>
<dbReference type="EMBL" id="KV878990">
    <property type="protein sequence ID" value="OJJ95347.1"/>
    <property type="molecule type" value="Genomic_DNA"/>
</dbReference>
<dbReference type="Gene3D" id="3.30.470.10">
    <property type="match status" value="1"/>
</dbReference>
<dbReference type="GeneID" id="30974039"/>
<evidence type="ECO:0000259" key="2">
    <source>
        <dbReference type="PROSITE" id="PS50904"/>
    </source>
</evidence>
<gene>
    <name evidence="3" type="ORF">ASPACDRAFT_36598</name>
</gene>
<dbReference type="GO" id="GO:0005758">
    <property type="term" value="C:mitochondrial intermembrane space"/>
    <property type="evidence" value="ECO:0007669"/>
    <property type="project" value="InterPro"/>
</dbReference>
<dbReference type="Proteomes" id="UP000184546">
    <property type="component" value="Unassembled WGS sequence"/>
</dbReference>
<dbReference type="PANTHER" id="PTHR11158">
    <property type="entry name" value="MSF1/PX19 RELATED"/>
    <property type="match status" value="1"/>
</dbReference>
<dbReference type="InterPro" id="IPR006797">
    <property type="entry name" value="PRELI/MSF1_dom"/>
</dbReference>
<dbReference type="Gene3D" id="3.20.10.10">
    <property type="entry name" value="D-amino Acid Aminotransferase, subunit A, domain 2"/>
    <property type="match status" value="1"/>
</dbReference>
<evidence type="ECO:0000256" key="1">
    <source>
        <dbReference type="SAM" id="MobiDB-lite"/>
    </source>
</evidence>
<dbReference type="InterPro" id="IPR001544">
    <property type="entry name" value="Aminotrans_IV"/>
</dbReference>
<reference evidence="4" key="1">
    <citation type="journal article" date="2017" name="Genome Biol.">
        <title>Comparative genomics reveals high biological diversity and specific adaptations in the industrially and medically important fungal genus Aspergillus.</title>
        <authorList>
            <person name="de Vries R.P."/>
            <person name="Riley R."/>
            <person name="Wiebenga A."/>
            <person name="Aguilar-Osorio G."/>
            <person name="Amillis S."/>
            <person name="Uchima C.A."/>
            <person name="Anderluh G."/>
            <person name="Asadollahi M."/>
            <person name="Askin M."/>
            <person name="Barry K."/>
            <person name="Battaglia E."/>
            <person name="Bayram O."/>
            <person name="Benocci T."/>
            <person name="Braus-Stromeyer S.A."/>
            <person name="Caldana C."/>
            <person name="Canovas D."/>
            <person name="Cerqueira G.C."/>
            <person name="Chen F."/>
            <person name="Chen W."/>
            <person name="Choi C."/>
            <person name="Clum A."/>
            <person name="Dos Santos R.A."/>
            <person name="Damasio A.R."/>
            <person name="Diallinas G."/>
            <person name="Emri T."/>
            <person name="Fekete E."/>
            <person name="Flipphi M."/>
            <person name="Freyberg S."/>
            <person name="Gallo A."/>
            <person name="Gournas C."/>
            <person name="Habgood R."/>
            <person name="Hainaut M."/>
            <person name="Harispe M.L."/>
            <person name="Henrissat B."/>
            <person name="Hilden K.S."/>
            <person name="Hope R."/>
            <person name="Hossain A."/>
            <person name="Karabika E."/>
            <person name="Karaffa L."/>
            <person name="Karanyi Z."/>
            <person name="Krasevec N."/>
            <person name="Kuo A."/>
            <person name="Kusch H."/>
            <person name="LaButti K."/>
            <person name="Lagendijk E.L."/>
            <person name="Lapidus A."/>
            <person name="Levasseur A."/>
            <person name="Lindquist E."/>
            <person name="Lipzen A."/>
            <person name="Logrieco A.F."/>
            <person name="MacCabe A."/>
            <person name="Maekelae M.R."/>
            <person name="Malavazi I."/>
            <person name="Melin P."/>
            <person name="Meyer V."/>
            <person name="Mielnichuk N."/>
            <person name="Miskei M."/>
            <person name="Molnar A.P."/>
            <person name="Mule G."/>
            <person name="Ngan C.Y."/>
            <person name="Orejas M."/>
            <person name="Orosz E."/>
            <person name="Ouedraogo J.P."/>
            <person name="Overkamp K.M."/>
            <person name="Park H.-S."/>
            <person name="Perrone G."/>
            <person name="Piumi F."/>
            <person name="Punt P.J."/>
            <person name="Ram A.F."/>
            <person name="Ramon A."/>
            <person name="Rauscher S."/>
            <person name="Record E."/>
            <person name="Riano-Pachon D.M."/>
            <person name="Robert V."/>
            <person name="Roehrig J."/>
            <person name="Ruller R."/>
            <person name="Salamov A."/>
            <person name="Salih N.S."/>
            <person name="Samson R.A."/>
            <person name="Sandor E."/>
            <person name="Sanguinetti M."/>
            <person name="Schuetze T."/>
            <person name="Sepcic K."/>
            <person name="Shelest E."/>
            <person name="Sherlock G."/>
            <person name="Sophianopoulou V."/>
            <person name="Squina F.M."/>
            <person name="Sun H."/>
            <person name="Susca A."/>
            <person name="Todd R.B."/>
            <person name="Tsang A."/>
            <person name="Unkles S.E."/>
            <person name="van de Wiele N."/>
            <person name="van Rossen-Uffink D."/>
            <person name="Oliveira J.V."/>
            <person name="Vesth T.C."/>
            <person name="Visser J."/>
            <person name="Yu J.-H."/>
            <person name="Zhou M."/>
            <person name="Andersen M.R."/>
            <person name="Archer D.B."/>
            <person name="Baker S.E."/>
            <person name="Benoit I."/>
            <person name="Brakhage A.A."/>
            <person name="Braus G.H."/>
            <person name="Fischer R."/>
            <person name="Frisvad J.C."/>
            <person name="Goldman G.H."/>
            <person name="Houbraken J."/>
            <person name="Oakley B."/>
            <person name="Pocsi I."/>
            <person name="Scazzocchio C."/>
            <person name="Seiboth B."/>
            <person name="vanKuyk P.A."/>
            <person name="Wortman J."/>
            <person name="Dyer P.S."/>
            <person name="Grigoriev I.V."/>
        </authorList>
    </citation>
    <scope>NUCLEOTIDE SEQUENCE [LARGE SCALE GENOMIC DNA]</scope>
    <source>
        <strain evidence="4">ATCC 16872 / CBS 172.66 / WB 5094</strain>
    </source>
</reference>
<dbReference type="PROSITE" id="PS50904">
    <property type="entry name" value="PRELI_MSF1"/>
    <property type="match status" value="1"/>
</dbReference>
<accession>A0A1L9WGX2</accession>
<proteinExistence type="predicted"/>
<dbReference type="AlphaFoldDB" id="A0A1L9WGX2"/>
<dbReference type="VEuPathDB" id="FungiDB:ASPACDRAFT_36598"/>
<feature type="domain" description="PRELI/MSF1" evidence="2">
    <location>
        <begin position="359"/>
        <end position="587"/>
    </location>
</feature>
<dbReference type="GO" id="GO:0003824">
    <property type="term" value="F:catalytic activity"/>
    <property type="evidence" value="ECO:0007669"/>
    <property type="project" value="InterPro"/>
</dbReference>
<keyword evidence="4" id="KW-1185">Reference proteome</keyword>
<dbReference type="InterPro" id="IPR036038">
    <property type="entry name" value="Aminotransferase-like"/>
</dbReference>
<dbReference type="InterPro" id="IPR043132">
    <property type="entry name" value="BCAT-like_C"/>
</dbReference>
<dbReference type="Pfam" id="PF01063">
    <property type="entry name" value="Aminotran_4"/>
    <property type="match status" value="1"/>
</dbReference>
<dbReference type="STRING" id="690307.A0A1L9WGX2"/>
<dbReference type="SUPFAM" id="SSF56752">
    <property type="entry name" value="D-aminoacid aminotransferase-like PLP-dependent enzymes"/>
    <property type="match status" value="1"/>
</dbReference>
<feature type="region of interest" description="Disordered" evidence="1">
    <location>
        <begin position="299"/>
        <end position="318"/>
    </location>
</feature>
<evidence type="ECO:0000313" key="3">
    <source>
        <dbReference type="EMBL" id="OJJ95347.1"/>
    </source>
</evidence>
<protein>
    <recommendedName>
        <fullName evidence="2">PRELI/MSF1 domain-containing protein</fullName>
    </recommendedName>
</protein>
<dbReference type="Pfam" id="PF04707">
    <property type="entry name" value="PRELI"/>
    <property type="match status" value="1"/>
</dbReference>
<dbReference type="InterPro" id="IPR043131">
    <property type="entry name" value="BCAT-like_N"/>
</dbReference>